<organism evidence="1 2">
    <name type="scientific">Dentiscutata heterogama</name>
    <dbReference type="NCBI Taxonomy" id="1316150"/>
    <lineage>
        <taxon>Eukaryota</taxon>
        <taxon>Fungi</taxon>
        <taxon>Fungi incertae sedis</taxon>
        <taxon>Mucoromycota</taxon>
        <taxon>Glomeromycotina</taxon>
        <taxon>Glomeromycetes</taxon>
        <taxon>Diversisporales</taxon>
        <taxon>Gigasporaceae</taxon>
        <taxon>Dentiscutata</taxon>
    </lineage>
</organism>
<reference evidence="1" key="1">
    <citation type="submission" date="2021-06" db="EMBL/GenBank/DDBJ databases">
        <authorList>
            <person name="Kallberg Y."/>
            <person name="Tangrot J."/>
            <person name="Rosling A."/>
        </authorList>
    </citation>
    <scope>NUCLEOTIDE SEQUENCE</scope>
    <source>
        <strain evidence="1">IL203A</strain>
    </source>
</reference>
<protein>
    <submittedName>
        <fullName evidence="1">726_t:CDS:1</fullName>
    </submittedName>
</protein>
<proteinExistence type="predicted"/>
<feature type="non-terminal residue" evidence="1">
    <location>
        <position position="1"/>
    </location>
</feature>
<name>A0ACA9NYW3_9GLOM</name>
<accession>A0ACA9NYW3</accession>
<gene>
    <name evidence="1" type="ORF">DHETER_LOCUS10759</name>
</gene>
<dbReference type="EMBL" id="CAJVPU010021865">
    <property type="protein sequence ID" value="CAG8683065.1"/>
    <property type="molecule type" value="Genomic_DNA"/>
</dbReference>
<evidence type="ECO:0000313" key="2">
    <source>
        <dbReference type="Proteomes" id="UP000789702"/>
    </source>
</evidence>
<keyword evidence="2" id="KW-1185">Reference proteome</keyword>
<sequence length="69" mass="8129">NIESISNIKEPSNSFVNKNRHKSSIDDLFSSKCKRSKDIDKYNDLFKTKDINFSVEMKNVFIEDIKEKK</sequence>
<dbReference type="Proteomes" id="UP000789702">
    <property type="component" value="Unassembled WGS sequence"/>
</dbReference>
<comment type="caution">
    <text evidence="1">The sequence shown here is derived from an EMBL/GenBank/DDBJ whole genome shotgun (WGS) entry which is preliminary data.</text>
</comment>
<evidence type="ECO:0000313" key="1">
    <source>
        <dbReference type="EMBL" id="CAG8683065.1"/>
    </source>
</evidence>
<feature type="non-terminal residue" evidence="1">
    <location>
        <position position="69"/>
    </location>
</feature>